<comment type="caution">
    <text evidence="2">The sequence shown here is derived from an EMBL/GenBank/DDBJ whole genome shotgun (WGS) entry which is preliminary data.</text>
</comment>
<keyword evidence="1" id="KW-0812">Transmembrane</keyword>
<proteinExistence type="predicted"/>
<evidence type="ECO:0000313" key="2">
    <source>
        <dbReference type="EMBL" id="OKO87776.1"/>
    </source>
</evidence>
<reference evidence="2 3" key="1">
    <citation type="submission" date="2016-11" db="EMBL/GenBank/DDBJ databases">
        <authorList>
            <person name="Kadnikov V."/>
            <person name="Nazina T."/>
        </authorList>
    </citation>
    <scope>NUCLEOTIDE SEQUENCE [LARGE SCALE GENOMIC DNA]</scope>
    <source>
        <strain evidence="2 3">1017</strain>
    </source>
</reference>
<name>A0A1Q5SIN7_9BACL</name>
<reference evidence="3" key="2">
    <citation type="submission" date="2017-01" db="EMBL/GenBank/DDBJ databases">
        <title>Genome sequencing and annotation of Geobacillus sp. 1017, a Hydrocarbon-Oxidizing Thermophilic Bacterium Isolated from a Heavy Oil Reservoir (China).</title>
        <authorList>
            <person name="Kadnikov V.V."/>
            <person name="Mardanov A.V."/>
            <person name="Poltaraus A.B."/>
            <person name="Sokolova D.S."/>
            <person name="Semenova E.M."/>
            <person name="Ravin N.V."/>
            <person name="Tourova T.P."/>
            <person name="Nazina T.N."/>
        </authorList>
    </citation>
    <scope>NUCLEOTIDE SEQUENCE [LARGE SCALE GENOMIC DNA]</scope>
    <source>
        <strain evidence="3">1017</strain>
    </source>
</reference>
<dbReference type="AlphaFoldDB" id="A0A1Q5SIN7"/>
<protein>
    <submittedName>
        <fullName evidence="2">Mn2+/Fe2+ transporter, NRAMP family</fullName>
    </submittedName>
</protein>
<dbReference type="Proteomes" id="UP000186030">
    <property type="component" value="Unassembled WGS sequence"/>
</dbReference>
<gene>
    <name evidence="2" type="ORF">BRO54_3791</name>
</gene>
<organism evidence="2 3">
    <name type="scientific">Geobacillus proteiniphilus</name>
    <dbReference type="NCBI Taxonomy" id="860353"/>
    <lineage>
        <taxon>Bacteria</taxon>
        <taxon>Bacillati</taxon>
        <taxon>Bacillota</taxon>
        <taxon>Bacilli</taxon>
        <taxon>Bacillales</taxon>
        <taxon>Anoxybacillaceae</taxon>
        <taxon>Geobacillus</taxon>
    </lineage>
</organism>
<sequence>MLVAAYKRDIVGDYRHPLWLTVFGAIVVVLMEYMGVIPLCSNCRNYSAKIKRPKQELFRTLFAC</sequence>
<feature type="transmembrane region" description="Helical" evidence="1">
    <location>
        <begin position="18"/>
        <end position="41"/>
    </location>
</feature>
<evidence type="ECO:0000313" key="3">
    <source>
        <dbReference type="Proteomes" id="UP000186030"/>
    </source>
</evidence>
<keyword evidence="1" id="KW-1133">Transmembrane helix</keyword>
<keyword evidence="1" id="KW-0472">Membrane</keyword>
<dbReference type="EMBL" id="MQMG01000090">
    <property type="protein sequence ID" value="OKO87776.1"/>
    <property type="molecule type" value="Genomic_DNA"/>
</dbReference>
<evidence type="ECO:0000256" key="1">
    <source>
        <dbReference type="SAM" id="Phobius"/>
    </source>
</evidence>
<accession>A0A1Q5SIN7</accession>